<feature type="binding site" evidence="6">
    <location>
        <position position="121"/>
    </location>
    <ligand>
        <name>L-histidine</name>
        <dbReference type="ChEBI" id="CHEBI:57595"/>
    </ligand>
</feature>
<sequence length="438" mass="48581">MRDRFAPESSVYRYVTEQARKIAECHGFSEVSTPVLEHASVFERSLGADTDVVGKELYKFVDRGDDMLTLRPEGTAGVVRALLTSQQLDGKPRRLFYNGPMFRRERPQKGRLRQFEQFGVEMLGHNHPTADVELIRMGWSFIQHLGLSKSAQLEINSIGTASDRAQYRLQLHEYLLGVHDRLSADSQRRMHENPLRVLDSKAPEDQHAVQNAPRLLDHLTEDSKNRFAFVCGMLDAVDIPYHVNWRLVRGLDYYNDTVWEIKYMDEQLGASQDTILAGGRYDSLVQTLDGHRTAPAVGWAAGVDRLALLLPSDTCTVSTAPTVAVISVLEQLKADDSAASPLERDAAVHAAAQTVADGIRAAGYRCVQLHHTSGKVQRLGRLLAAADADASATVAVLIGGDEIAAGQVIVRHLASRQQITCTREDMTQVLARILSDHR</sequence>
<dbReference type="InterPro" id="IPR015807">
    <property type="entry name" value="His-tRNA-ligase"/>
</dbReference>
<evidence type="ECO:0000259" key="7">
    <source>
        <dbReference type="PROSITE" id="PS50862"/>
    </source>
</evidence>
<dbReference type="InterPro" id="IPR045864">
    <property type="entry name" value="aa-tRNA-synth_II/BPL/LPL"/>
</dbReference>
<gene>
    <name evidence="8" type="ORF">THASP1DRAFT_27230</name>
</gene>
<evidence type="ECO:0000313" key="9">
    <source>
        <dbReference type="Proteomes" id="UP000271241"/>
    </source>
</evidence>
<evidence type="ECO:0000256" key="3">
    <source>
        <dbReference type="ARBA" id="ARBA00022741"/>
    </source>
</evidence>
<dbReference type="InterPro" id="IPR036621">
    <property type="entry name" value="Anticodon-bd_dom_sf"/>
</dbReference>
<dbReference type="Gene3D" id="3.40.50.800">
    <property type="entry name" value="Anticodon-binding domain"/>
    <property type="match status" value="1"/>
</dbReference>
<feature type="binding site" evidence="6">
    <location>
        <begin position="253"/>
        <end position="254"/>
    </location>
    <ligand>
        <name>L-histidine</name>
        <dbReference type="ChEBI" id="CHEBI:57595"/>
    </ligand>
</feature>
<dbReference type="PANTHER" id="PTHR43707:SF1">
    <property type="entry name" value="HISTIDINE--TRNA LIGASE, MITOCHONDRIAL-RELATED"/>
    <property type="match status" value="1"/>
</dbReference>
<dbReference type="STRING" id="78915.A0A4P9XX95"/>
<dbReference type="Gene3D" id="3.30.930.10">
    <property type="entry name" value="Bira Bifunctional Protein, Domain 2"/>
    <property type="match status" value="1"/>
</dbReference>
<dbReference type="SUPFAM" id="SSF55681">
    <property type="entry name" value="Class II aaRS and biotin synthetases"/>
    <property type="match status" value="1"/>
</dbReference>
<dbReference type="PANTHER" id="PTHR43707">
    <property type="entry name" value="HISTIDYL-TRNA SYNTHETASE"/>
    <property type="match status" value="1"/>
</dbReference>
<dbReference type="OrthoDB" id="1906957at2759"/>
<evidence type="ECO:0000256" key="5">
    <source>
        <dbReference type="ARBA" id="ARBA00047639"/>
    </source>
</evidence>
<feature type="binding site" evidence="6">
    <location>
        <position position="103"/>
    </location>
    <ligand>
        <name>L-histidine</name>
        <dbReference type="ChEBI" id="CHEBI:57595"/>
    </ligand>
</feature>
<dbReference type="Pfam" id="PF13393">
    <property type="entry name" value="tRNA-synt_His"/>
    <property type="match status" value="1"/>
</dbReference>
<dbReference type="InterPro" id="IPR004154">
    <property type="entry name" value="Anticodon-bd"/>
</dbReference>
<accession>A0A4P9XX95</accession>
<comment type="catalytic activity">
    <reaction evidence="5">
        <text>tRNA(His) + L-histidine + ATP = L-histidyl-tRNA(His) + AMP + diphosphate + H(+)</text>
        <dbReference type="Rhea" id="RHEA:17313"/>
        <dbReference type="Rhea" id="RHEA-COMP:9665"/>
        <dbReference type="Rhea" id="RHEA-COMP:9689"/>
        <dbReference type="ChEBI" id="CHEBI:15378"/>
        <dbReference type="ChEBI" id="CHEBI:30616"/>
        <dbReference type="ChEBI" id="CHEBI:33019"/>
        <dbReference type="ChEBI" id="CHEBI:57595"/>
        <dbReference type="ChEBI" id="CHEBI:78442"/>
        <dbReference type="ChEBI" id="CHEBI:78527"/>
        <dbReference type="ChEBI" id="CHEBI:456215"/>
        <dbReference type="EC" id="6.1.1.21"/>
    </reaction>
</comment>
<proteinExistence type="inferred from homology"/>
<dbReference type="AlphaFoldDB" id="A0A4P9XX95"/>
<keyword evidence="3" id="KW-0547">Nucleotide-binding</keyword>
<evidence type="ECO:0000256" key="4">
    <source>
        <dbReference type="ARBA" id="ARBA00030619"/>
    </source>
</evidence>
<dbReference type="PIRSF" id="PIRSF001549">
    <property type="entry name" value="His-tRNA_synth"/>
    <property type="match status" value="1"/>
</dbReference>
<protein>
    <recommendedName>
        <fullName evidence="2">histidine--tRNA ligase</fullName>
        <ecNumber evidence="2">6.1.1.21</ecNumber>
    </recommendedName>
    <alternativeName>
        <fullName evidence="4">Histidyl-tRNA synthetase</fullName>
    </alternativeName>
</protein>
<dbReference type="GO" id="GO:0004821">
    <property type="term" value="F:histidine-tRNA ligase activity"/>
    <property type="evidence" value="ECO:0007669"/>
    <property type="project" value="UniProtKB-EC"/>
</dbReference>
<feature type="binding site" evidence="6">
    <location>
        <position position="117"/>
    </location>
    <ligand>
        <name>L-histidine</name>
        <dbReference type="ChEBI" id="CHEBI:57595"/>
    </ligand>
</feature>
<feature type="binding site" evidence="6">
    <location>
        <begin position="73"/>
        <end position="75"/>
    </location>
    <ligand>
        <name>L-histidine</name>
        <dbReference type="ChEBI" id="CHEBI:57595"/>
    </ligand>
</feature>
<dbReference type="CDD" id="cd00773">
    <property type="entry name" value="HisRS-like_core"/>
    <property type="match status" value="1"/>
</dbReference>
<evidence type="ECO:0000313" key="8">
    <source>
        <dbReference type="EMBL" id="RKP10985.1"/>
    </source>
</evidence>
<evidence type="ECO:0000256" key="2">
    <source>
        <dbReference type="ARBA" id="ARBA00012815"/>
    </source>
</evidence>
<evidence type="ECO:0000256" key="1">
    <source>
        <dbReference type="ARBA" id="ARBA00008226"/>
    </source>
</evidence>
<keyword evidence="8" id="KW-0436">Ligase</keyword>
<dbReference type="NCBIfam" id="TIGR00442">
    <property type="entry name" value="hisS"/>
    <property type="match status" value="1"/>
</dbReference>
<comment type="similarity">
    <text evidence="1">Belongs to the class-II aminoacyl-tRNA synthetase family.</text>
</comment>
<dbReference type="Proteomes" id="UP000271241">
    <property type="component" value="Unassembled WGS sequence"/>
</dbReference>
<evidence type="ECO:0000256" key="6">
    <source>
        <dbReference type="PIRSR" id="PIRSR001549-1"/>
    </source>
</evidence>
<dbReference type="GO" id="GO:0006427">
    <property type="term" value="P:histidyl-tRNA aminoacylation"/>
    <property type="evidence" value="ECO:0007669"/>
    <property type="project" value="InterPro"/>
</dbReference>
<dbReference type="PROSITE" id="PS50862">
    <property type="entry name" value="AA_TRNA_LIGASE_II"/>
    <property type="match status" value="1"/>
</dbReference>
<name>A0A4P9XX95_9FUNG</name>
<feature type="domain" description="Aminoacyl-transfer RNA synthetases class-II family profile" evidence="7">
    <location>
        <begin position="1"/>
        <end position="341"/>
    </location>
</feature>
<dbReference type="GO" id="GO:0005737">
    <property type="term" value="C:cytoplasm"/>
    <property type="evidence" value="ECO:0007669"/>
    <property type="project" value="InterPro"/>
</dbReference>
<dbReference type="InterPro" id="IPR041715">
    <property type="entry name" value="HisRS-like_core"/>
</dbReference>
<dbReference type="HAMAP" id="MF_00127">
    <property type="entry name" value="His_tRNA_synth"/>
    <property type="match status" value="1"/>
</dbReference>
<organism evidence="8 9">
    <name type="scientific">Thamnocephalis sphaerospora</name>
    <dbReference type="NCBI Taxonomy" id="78915"/>
    <lineage>
        <taxon>Eukaryota</taxon>
        <taxon>Fungi</taxon>
        <taxon>Fungi incertae sedis</taxon>
        <taxon>Zoopagomycota</taxon>
        <taxon>Zoopagomycotina</taxon>
        <taxon>Zoopagomycetes</taxon>
        <taxon>Zoopagales</taxon>
        <taxon>Sigmoideomycetaceae</taxon>
        <taxon>Thamnocephalis</taxon>
    </lineage>
</organism>
<reference evidence="9" key="1">
    <citation type="journal article" date="2018" name="Nat. Microbiol.">
        <title>Leveraging single-cell genomics to expand the fungal tree of life.</title>
        <authorList>
            <person name="Ahrendt S.R."/>
            <person name="Quandt C.A."/>
            <person name="Ciobanu D."/>
            <person name="Clum A."/>
            <person name="Salamov A."/>
            <person name="Andreopoulos B."/>
            <person name="Cheng J.F."/>
            <person name="Woyke T."/>
            <person name="Pelin A."/>
            <person name="Henrissat B."/>
            <person name="Reynolds N.K."/>
            <person name="Benny G.L."/>
            <person name="Smith M.E."/>
            <person name="James T.Y."/>
            <person name="Grigoriev I.V."/>
        </authorList>
    </citation>
    <scope>NUCLEOTIDE SEQUENCE [LARGE SCALE GENOMIC DNA]</scope>
    <source>
        <strain evidence="9">RSA 1356</strain>
    </source>
</reference>
<dbReference type="EC" id="6.1.1.21" evidence="2"/>
<keyword evidence="9" id="KW-1185">Reference proteome</keyword>
<dbReference type="SUPFAM" id="SSF52954">
    <property type="entry name" value="Class II aaRS ABD-related"/>
    <property type="match status" value="1"/>
</dbReference>
<dbReference type="EMBL" id="KZ992430">
    <property type="protein sequence ID" value="RKP10985.1"/>
    <property type="molecule type" value="Genomic_DNA"/>
</dbReference>
<dbReference type="Pfam" id="PF03129">
    <property type="entry name" value="HGTP_anticodon"/>
    <property type="match status" value="1"/>
</dbReference>
<dbReference type="GO" id="GO:0005524">
    <property type="term" value="F:ATP binding"/>
    <property type="evidence" value="ECO:0007669"/>
    <property type="project" value="InterPro"/>
</dbReference>
<dbReference type="InterPro" id="IPR004516">
    <property type="entry name" value="HisRS/HisZ"/>
</dbReference>
<feature type="binding site" evidence="6">
    <location>
        <position position="249"/>
    </location>
    <ligand>
        <name>L-histidine</name>
        <dbReference type="ChEBI" id="CHEBI:57595"/>
    </ligand>
</feature>
<dbReference type="InterPro" id="IPR006195">
    <property type="entry name" value="aa-tRNA-synth_II"/>
</dbReference>